<feature type="signal peptide" evidence="1">
    <location>
        <begin position="1"/>
        <end position="20"/>
    </location>
</feature>
<evidence type="ECO:0000313" key="2">
    <source>
        <dbReference type="EMBL" id="BFF96711.1"/>
    </source>
</evidence>
<name>A0AAU9FML0_DROMD</name>
<keyword evidence="1" id="KW-0732">Signal</keyword>
<feature type="chain" id="PRO_5043403816" evidence="1">
    <location>
        <begin position="21"/>
        <end position="151"/>
    </location>
</feature>
<keyword evidence="3" id="KW-1185">Reference proteome</keyword>
<dbReference type="AlphaFoldDB" id="A0AAU9FML0"/>
<dbReference type="EMBL" id="AP029265">
    <property type="protein sequence ID" value="BFF96711.1"/>
    <property type="molecule type" value="Genomic_DNA"/>
</dbReference>
<evidence type="ECO:0000256" key="1">
    <source>
        <dbReference type="SAM" id="SignalP"/>
    </source>
</evidence>
<protein>
    <submittedName>
        <fullName evidence="2">Uncharacterized protein</fullName>
    </submittedName>
</protein>
<gene>
    <name evidence="2" type="ORF">DMAD_05290</name>
</gene>
<reference evidence="2 3" key="1">
    <citation type="submission" date="2024-02" db="EMBL/GenBank/DDBJ databases">
        <title>A chromosome-level genome assembly of Drosophila madeirensis, a fruit fly species endemic to Madeira island.</title>
        <authorList>
            <person name="Tomihara K."/>
            <person name="Llopart A."/>
            <person name="Yamamoto D."/>
        </authorList>
    </citation>
    <scope>NUCLEOTIDE SEQUENCE [LARGE SCALE GENOMIC DNA]</scope>
    <source>
        <strain evidence="2 3">RF1</strain>
    </source>
</reference>
<sequence length="151" mass="16119">MYKCAVLLVLVAMQGTLIWSTCDVCQSNGAACINQTSYNLCFGGSSPNTAQTFTCTEGLVCTDQPIICFQRSETPASCGDTDSCGQCAPNYTFACTSRSTFAFCFGATKPTNVTGSCPTDYFCDASTQEICVKKTTDDSIICHLDKPIVLL</sequence>
<proteinExistence type="predicted"/>
<accession>A0AAU9FML0</accession>
<organism evidence="2 3">
    <name type="scientific">Drosophila madeirensis</name>
    <name type="common">Fruit fly</name>
    <dbReference type="NCBI Taxonomy" id="30013"/>
    <lineage>
        <taxon>Eukaryota</taxon>
        <taxon>Metazoa</taxon>
        <taxon>Ecdysozoa</taxon>
        <taxon>Arthropoda</taxon>
        <taxon>Hexapoda</taxon>
        <taxon>Insecta</taxon>
        <taxon>Pterygota</taxon>
        <taxon>Neoptera</taxon>
        <taxon>Endopterygota</taxon>
        <taxon>Diptera</taxon>
        <taxon>Brachycera</taxon>
        <taxon>Muscomorpha</taxon>
        <taxon>Ephydroidea</taxon>
        <taxon>Drosophilidae</taxon>
        <taxon>Drosophila</taxon>
        <taxon>Sophophora</taxon>
    </lineage>
</organism>
<evidence type="ECO:0000313" key="3">
    <source>
        <dbReference type="Proteomes" id="UP001500889"/>
    </source>
</evidence>
<dbReference type="Proteomes" id="UP001500889">
    <property type="component" value="Chromosome J"/>
</dbReference>